<dbReference type="EMBL" id="UINC01120612">
    <property type="protein sequence ID" value="SVC95207.1"/>
    <property type="molecule type" value="Genomic_DNA"/>
</dbReference>
<protein>
    <submittedName>
        <fullName evidence="2">Uncharacterized protein</fullName>
    </submittedName>
</protein>
<name>A0A382RDH2_9ZZZZ</name>
<evidence type="ECO:0000313" key="2">
    <source>
        <dbReference type="EMBL" id="SVC95207.1"/>
    </source>
</evidence>
<sequence>VAQPEIHAEHGAENAAEGFNAGEVIIEHVANSPLDHPIVHLPSIAGIDFSVTKHVLMLWIVAGIVFGTVTWATRRYLKQERPVPHGFMNAVEWLVQAIRDSIALPN</sequence>
<dbReference type="AlphaFoldDB" id="A0A382RDH2"/>
<feature type="non-terminal residue" evidence="2">
    <location>
        <position position="106"/>
    </location>
</feature>
<evidence type="ECO:0000256" key="1">
    <source>
        <dbReference type="SAM" id="Phobius"/>
    </source>
</evidence>
<keyword evidence="1" id="KW-0812">Transmembrane</keyword>
<feature type="transmembrane region" description="Helical" evidence="1">
    <location>
        <begin position="56"/>
        <end position="73"/>
    </location>
</feature>
<accession>A0A382RDH2</accession>
<reference evidence="2" key="1">
    <citation type="submission" date="2018-05" db="EMBL/GenBank/DDBJ databases">
        <authorList>
            <person name="Lanie J.A."/>
            <person name="Ng W.-L."/>
            <person name="Kazmierczak K.M."/>
            <person name="Andrzejewski T.M."/>
            <person name="Davidsen T.M."/>
            <person name="Wayne K.J."/>
            <person name="Tettelin H."/>
            <person name="Glass J.I."/>
            <person name="Rusch D."/>
            <person name="Podicherti R."/>
            <person name="Tsui H.-C.T."/>
            <person name="Winkler M.E."/>
        </authorList>
    </citation>
    <scope>NUCLEOTIDE SEQUENCE</scope>
</reference>
<feature type="non-terminal residue" evidence="2">
    <location>
        <position position="1"/>
    </location>
</feature>
<keyword evidence="1" id="KW-0472">Membrane</keyword>
<organism evidence="2">
    <name type="scientific">marine metagenome</name>
    <dbReference type="NCBI Taxonomy" id="408172"/>
    <lineage>
        <taxon>unclassified sequences</taxon>
        <taxon>metagenomes</taxon>
        <taxon>ecological metagenomes</taxon>
    </lineage>
</organism>
<keyword evidence="1" id="KW-1133">Transmembrane helix</keyword>
<gene>
    <name evidence="2" type="ORF">METZ01_LOCUS348061</name>
</gene>
<proteinExistence type="predicted"/>